<dbReference type="GO" id="GO:0035102">
    <property type="term" value="C:PRC1 complex"/>
    <property type="evidence" value="ECO:0007669"/>
    <property type="project" value="TreeGrafter"/>
</dbReference>
<feature type="region of interest" description="Disordered" evidence="3">
    <location>
        <begin position="83"/>
        <end position="351"/>
    </location>
</feature>
<feature type="compositionally biased region" description="Low complexity" evidence="3">
    <location>
        <begin position="254"/>
        <end position="263"/>
    </location>
</feature>
<reference evidence="5" key="1">
    <citation type="journal article" date="2016" name="Gigascience">
        <title>De novo construction of an expanded transcriptome assembly for the western tarnished plant bug, Lygus hesperus.</title>
        <authorList>
            <person name="Tassone E.E."/>
            <person name="Geib S.M."/>
            <person name="Hall B."/>
            <person name="Fabrick J.A."/>
            <person name="Brent C.S."/>
            <person name="Hull J.J."/>
        </authorList>
    </citation>
    <scope>NUCLEOTIDE SEQUENCE</scope>
</reference>
<organism evidence="5">
    <name type="scientific">Lygus hesperus</name>
    <name type="common">Western plant bug</name>
    <dbReference type="NCBI Taxonomy" id="30085"/>
    <lineage>
        <taxon>Eukaryota</taxon>
        <taxon>Metazoa</taxon>
        <taxon>Ecdysozoa</taxon>
        <taxon>Arthropoda</taxon>
        <taxon>Hexapoda</taxon>
        <taxon>Insecta</taxon>
        <taxon>Pterygota</taxon>
        <taxon>Neoptera</taxon>
        <taxon>Paraneoptera</taxon>
        <taxon>Hemiptera</taxon>
        <taxon>Heteroptera</taxon>
        <taxon>Panheteroptera</taxon>
        <taxon>Cimicomorpha</taxon>
        <taxon>Miridae</taxon>
        <taxon>Mirini</taxon>
        <taxon>Lygus</taxon>
    </lineage>
</organism>
<dbReference type="PROSITE" id="PS00598">
    <property type="entry name" value="CHROMO_1"/>
    <property type="match status" value="1"/>
</dbReference>
<feature type="compositionally biased region" description="Basic and acidic residues" evidence="3">
    <location>
        <begin position="197"/>
        <end position="207"/>
    </location>
</feature>
<feature type="compositionally biased region" description="Basic and acidic residues" evidence="3">
    <location>
        <begin position="129"/>
        <end position="168"/>
    </location>
</feature>
<protein>
    <submittedName>
        <fullName evidence="5">Chromobox 8</fullName>
    </submittedName>
</protein>
<dbReference type="SMART" id="SM00298">
    <property type="entry name" value="CHROMO"/>
    <property type="match status" value="1"/>
</dbReference>
<dbReference type="EMBL" id="GDHC01021269">
    <property type="protein sequence ID" value="JAP97359.1"/>
    <property type="molecule type" value="Transcribed_RNA"/>
</dbReference>
<evidence type="ECO:0000256" key="1">
    <source>
        <dbReference type="ARBA" id="ARBA00004123"/>
    </source>
</evidence>
<keyword evidence="2" id="KW-0539">Nucleus</keyword>
<dbReference type="PRINTS" id="PR00504">
    <property type="entry name" value="CHROMODOMAIN"/>
</dbReference>
<dbReference type="InterPro" id="IPR052458">
    <property type="entry name" value="PcG_PRC1-like_component"/>
</dbReference>
<dbReference type="Pfam" id="PF00385">
    <property type="entry name" value="Chromo"/>
    <property type="match status" value="1"/>
</dbReference>
<dbReference type="Pfam" id="PF17218">
    <property type="entry name" value="CBX7_C"/>
    <property type="match status" value="1"/>
</dbReference>
<dbReference type="PANTHER" id="PTHR46389:SF3">
    <property type="entry name" value="POLYCOMB GROUP PROTEIN PC"/>
    <property type="match status" value="1"/>
</dbReference>
<feature type="compositionally biased region" description="Acidic residues" evidence="3">
    <location>
        <begin position="113"/>
        <end position="124"/>
    </location>
</feature>
<dbReference type="Gene3D" id="2.40.50.40">
    <property type="match status" value="1"/>
</dbReference>
<feature type="non-terminal residue" evidence="5">
    <location>
        <position position="1"/>
    </location>
</feature>
<evidence type="ECO:0000256" key="3">
    <source>
        <dbReference type="SAM" id="MobiDB-lite"/>
    </source>
</evidence>
<feature type="compositionally biased region" description="Low complexity" evidence="3">
    <location>
        <begin position="278"/>
        <end position="302"/>
    </location>
</feature>
<dbReference type="GO" id="GO:0003682">
    <property type="term" value="F:chromatin binding"/>
    <property type="evidence" value="ECO:0007669"/>
    <property type="project" value="TreeGrafter"/>
</dbReference>
<dbReference type="InterPro" id="IPR023780">
    <property type="entry name" value="Chromo_domain"/>
</dbReference>
<gene>
    <name evidence="5" type="primary">Cbx8</name>
    <name evidence="5" type="ORF">g.70398</name>
</gene>
<dbReference type="InterPro" id="IPR023779">
    <property type="entry name" value="Chromodomain_CS"/>
</dbReference>
<dbReference type="InterPro" id="IPR017984">
    <property type="entry name" value="Chromo_dom_subgr"/>
</dbReference>
<dbReference type="SUPFAM" id="SSF54160">
    <property type="entry name" value="Chromo domain-like"/>
    <property type="match status" value="1"/>
</dbReference>
<dbReference type="GO" id="GO:0000785">
    <property type="term" value="C:chromatin"/>
    <property type="evidence" value="ECO:0007669"/>
    <property type="project" value="TreeGrafter"/>
</dbReference>
<feature type="compositionally biased region" description="Basic and acidic residues" evidence="3">
    <location>
        <begin position="177"/>
        <end position="190"/>
    </location>
</feature>
<evidence type="ECO:0000313" key="5">
    <source>
        <dbReference type="EMBL" id="JAP97359.1"/>
    </source>
</evidence>
<evidence type="ECO:0000259" key="4">
    <source>
        <dbReference type="PROSITE" id="PS50013"/>
    </source>
</evidence>
<name>A0A146KQW2_LYGHE</name>
<sequence>VPYELRISWANHRLFRPVNRGGAKRLLAKMGDRVYAAERIMKKRVRRGTVEYFVKWKGWSQKHNTWEPEENILDSRLIESFEHSQRNEVNPHKRGPKKKEKPSQAPIVSEVERELEEATEEMNSEEAPILDKEIPCEEPPGESKEDVSLKEPEKEDTAVAVEEVKEEVKEETEDKEVEEKKELVEREPETARCGTKRKAEVLSKESGKIGVTITTSPPHTSPKQAKMGSPPPQPIVAPLSPEKAAPHTSPPKQQPAKPASQPKTSPSPIKGLKKEPNEACAAAPASKAMSPQPARNLKSPSPAKTPAPTSPRPAPASAAQGPPIPVDKKPPVPVTPVNTEVKPEKKKVTNGHTSSLVTHILTNPGPDYWRTKNPLADDIVITDVTVNLCTVTIRECKTEKGFFKERRNESNPSDIKG</sequence>
<dbReference type="PANTHER" id="PTHR46389">
    <property type="entry name" value="POLYCOMB GROUP PROTEIN PC"/>
    <property type="match status" value="1"/>
</dbReference>
<dbReference type="GO" id="GO:0000122">
    <property type="term" value="P:negative regulation of transcription by RNA polymerase II"/>
    <property type="evidence" value="ECO:0007669"/>
    <property type="project" value="TreeGrafter"/>
</dbReference>
<accession>A0A146KQW2</accession>
<dbReference type="InterPro" id="IPR033773">
    <property type="entry name" value="CBX7_C"/>
</dbReference>
<dbReference type="CDD" id="cd18644">
    <property type="entry name" value="CD_polycomb"/>
    <property type="match status" value="1"/>
</dbReference>
<feature type="compositionally biased region" description="Pro residues" evidence="3">
    <location>
        <begin position="303"/>
        <end position="314"/>
    </location>
</feature>
<dbReference type="InterPro" id="IPR000953">
    <property type="entry name" value="Chromo/chromo_shadow_dom"/>
</dbReference>
<dbReference type="InterPro" id="IPR016197">
    <property type="entry name" value="Chromo-like_dom_sf"/>
</dbReference>
<evidence type="ECO:0000256" key="2">
    <source>
        <dbReference type="ARBA" id="ARBA00023242"/>
    </source>
</evidence>
<dbReference type="PROSITE" id="PS50013">
    <property type="entry name" value="CHROMO_2"/>
    <property type="match status" value="1"/>
</dbReference>
<comment type="subcellular location">
    <subcellularLocation>
        <location evidence="1">Nucleus</location>
    </subcellularLocation>
</comment>
<dbReference type="AlphaFoldDB" id="A0A146KQW2"/>
<proteinExistence type="predicted"/>
<feature type="compositionally biased region" description="Polar residues" evidence="3">
    <location>
        <begin position="212"/>
        <end position="223"/>
    </location>
</feature>
<feature type="domain" description="Chromo" evidence="4">
    <location>
        <begin position="35"/>
        <end position="93"/>
    </location>
</feature>